<evidence type="ECO:0000313" key="2">
    <source>
        <dbReference type="Proteomes" id="UP001608902"/>
    </source>
</evidence>
<accession>A0ABD6ET71</accession>
<proteinExistence type="predicted"/>
<name>A0ABD6ET71_9BILA</name>
<keyword evidence="2" id="KW-1185">Reference proteome</keyword>
<comment type="caution">
    <text evidence="1">The sequence shown here is derived from an EMBL/GenBank/DDBJ whole genome shotgun (WGS) entry which is preliminary data.</text>
</comment>
<organism evidence="1 2">
    <name type="scientific">Gnathostoma spinigerum</name>
    <dbReference type="NCBI Taxonomy" id="75299"/>
    <lineage>
        <taxon>Eukaryota</taxon>
        <taxon>Metazoa</taxon>
        <taxon>Ecdysozoa</taxon>
        <taxon>Nematoda</taxon>
        <taxon>Chromadorea</taxon>
        <taxon>Rhabditida</taxon>
        <taxon>Spirurina</taxon>
        <taxon>Gnathostomatomorpha</taxon>
        <taxon>Gnathostomatoidea</taxon>
        <taxon>Gnathostomatidae</taxon>
        <taxon>Gnathostoma</taxon>
    </lineage>
</organism>
<evidence type="ECO:0000313" key="1">
    <source>
        <dbReference type="EMBL" id="MFH4980494.1"/>
    </source>
</evidence>
<reference evidence="1 2" key="1">
    <citation type="submission" date="2024-08" db="EMBL/GenBank/DDBJ databases">
        <title>Gnathostoma spinigerum genome.</title>
        <authorList>
            <person name="Gonzalez-Bertolin B."/>
            <person name="Monzon S."/>
            <person name="Zaballos A."/>
            <person name="Jimenez P."/>
            <person name="Dekumyoy P."/>
            <person name="Varona S."/>
            <person name="Cuesta I."/>
            <person name="Sumanam S."/>
            <person name="Adisakwattana P."/>
            <person name="Gasser R.B."/>
            <person name="Hernandez-Gonzalez A."/>
            <person name="Young N.D."/>
            <person name="Perteguer M.J."/>
        </authorList>
    </citation>
    <scope>NUCLEOTIDE SEQUENCE [LARGE SCALE GENOMIC DNA]</scope>
    <source>
        <strain evidence="1">AL3</strain>
        <tissue evidence="1">Liver</tissue>
    </source>
</reference>
<dbReference type="EMBL" id="JBGFUD010005634">
    <property type="protein sequence ID" value="MFH4980494.1"/>
    <property type="molecule type" value="Genomic_DNA"/>
</dbReference>
<protein>
    <submittedName>
        <fullName evidence="1">Uncharacterized protein</fullName>
    </submittedName>
</protein>
<dbReference type="Proteomes" id="UP001608902">
    <property type="component" value="Unassembled WGS sequence"/>
</dbReference>
<gene>
    <name evidence="1" type="ORF">AB6A40_007203</name>
</gene>
<sequence length="161" mass="17922">MCELHPNKKPELMSNNSIALHLLDVFLCAFEFRYELPNGFASMISDKSERLVDKLNLSGISALMTSAHHTTSCVVCLFIAFVVLAESVIMTADEACKGIRQFRLPENADFRIKNTMVAVLMARTTEGTYGNTQIQAEVKPKYKPDRNAANMATDDPCSEQL</sequence>
<dbReference type="AlphaFoldDB" id="A0ABD6ET71"/>